<feature type="chain" id="PRO_5003410182" description="Cell cycle checkpoint protein" evidence="6">
    <location>
        <begin position="19"/>
        <end position="316"/>
    </location>
</feature>
<dbReference type="OMA" id="MSIYCRL"/>
<protein>
    <recommendedName>
        <fullName evidence="8">Cell cycle checkpoint protein</fullName>
    </recommendedName>
</protein>
<evidence type="ECO:0000256" key="6">
    <source>
        <dbReference type="SAM" id="SignalP"/>
    </source>
</evidence>
<name>G0TR25_TRYVY</name>
<organism evidence="7">
    <name type="scientific">Trypanosoma vivax (strain Y486)</name>
    <dbReference type="NCBI Taxonomy" id="1055687"/>
    <lineage>
        <taxon>Eukaryota</taxon>
        <taxon>Discoba</taxon>
        <taxon>Euglenozoa</taxon>
        <taxon>Kinetoplastea</taxon>
        <taxon>Metakinetoplastina</taxon>
        <taxon>Trypanosomatida</taxon>
        <taxon>Trypanosomatidae</taxon>
        <taxon>Trypanosoma</taxon>
        <taxon>Duttonella</taxon>
    </lineage>
</organism>
<dbReference type="Pfam" id="PF02144">
    <property type="entry name" value="Rad1"/>
    <property type="match status" value="1"/>
</dbReference>
<evidence type="ECO:0008006" key="8">
    <source>
        <dbReference type="Google" id="ProtNLM"/>
    </source>
</evidence>
<comment type="similarity">
    <text evidence="2">Belongs to the rad1 family.</text>
</comment>
<keyword evidence="3" id="KW-0227">DNA damage</keyword>
<evidence type="ECO:0000256" key="1">
    <source>
        <dbReference type="ARBA" id="ARBA00004123"/>
    </source>
</evidence>
<dbReference type="GO" id="GO:0000077">
    <property type="term" value="P:DNA damage checkpoint signaling"/>
    <property type="evidence" value="ECO:0007669"/>
    <property type="project" value="InterPro"/>
</dbReference>
<dbReference type="EMBL" id="HE573017">
    <property type="protein sequence ID" value="CCC46389.1"/>
    <property type="molecule type" value="Genomic_DNA"/>
</dbReference>
<dbReference type="PANTHER" id="PTHR10870">
    <property type="entry name" value="CELL CYCLE CHECKPOINT PROTEIN RAD1"/>
    <property type="match status" value="1"/>
</dbReference>
<evidence type="ECO:0000256" key="4">
    <source>
        <dbReference type="ARBA" id="ARBA00023204"/>
    </source>
</evidence>
<reference evidence="7" key="1">
    <citation type="journal article" date="2012" name="Proc. Natl. Acad. Sci. U.S.A.">
        <title>Antigenic diversity is generated by distinct evolutionary mechanisms in African trypanosome species.</title>
        <authorList>
            <person name="Jackson A.P."/>
            <person name="Berry A."/>
            <person name="Aslett M."/>
            <person name="Allison H.C."/>
            <person name="Burton P."/>
            <person name="Vavrova-Anderson J."/>
            <person name="Brown R."/>
            <person name="Browne H."/>
            <person name="Corton N."/>
            <person name="Hauser H."/>
            <person name="Gamble J."/>
            <person name="Gilderthorp R."/>
            <person name="Marcello L."/>
            <person name="McQuillan J."/>
            <person name="Otto T.D."/>
            <person name="Quail M.A."/>
            <person name="Sanders M.J."/>
            <person name="van Tonder A."/>
            <person name="Ginger M.L."/>
            <person name="Field M.C."/>
            <person name="Barry J.D."/>
            <person name="Hertz-Fowler C."/>
            <person name="Berriman M."/>
        </authorList>
    </citation>
    <scope>NUCLEOTIDE SEQUENCE</scope>
    <source>
        <strain evidence="7">Y486</strain>
    </source>
</reference>
<dbReference type="Gene3D" id="3.70.10.10">
    <property type="match status" value="1"/>
</dbReference>
<keyword evidence="5" id="KW-0539">Nucleus</keyword>
<evidence type="ECO:0000256" key="5">
    <source>
        <dbReference type="ARBA" id="ARBA00023242"/>
    </source>
</evidence>
<dbReference type="GO" id="GO:0006281">
    <property type="term" value="P:DNA repair"/>
    <property type="evidence" value="ECO:0007669"/>
    <property type="project" value="UniProtKB-KW"/>
</dbReference>
<sequence length="316" mass="34187">MSVCCRVAHPHLLLKALAVLTITKNAWVTMEFTETNVSLHVEGVDQSATAAAVIHKVLFSEYVASPVRFTVHLGMLRNALLMGGQNLSTSLGYMNTMLVYPKSDAKLLVELEDGNVAFRSMLATRPVRESPLDLRFTHARVINQMTMRGDVTRDAIEDLITAQCTRAVVILDPEDGVTLRGEDSPFGTVTVHIPRDADAILSSRSDNVRAQTRVVQSHLALACGVYPGNKLWRSTPSSSTGADSLLSMGNGIGGGIPQPGVGGFEHLIFQINERRQLSVLHLPRDPSVTVAVTMVVSPLCDVFDEWESAVDSGGNV</sequence>
<comment type="subcellular location">
    <subcellularLocation>
        <location evidence="1">Nucleus</location>
    </subcellularLocation>
</comment>
<accession>G0TR25</accession>
<evidence type="ECO:0000313" key="7">
    <source>
        <dbReference type="EMBL" id="CCC46389.1"/>
    </source>
</evidence>
<dbReference type="VEuPathDB" id="TriTrypDB:TvY486_0100370"/>
<feature type="signal peptide" evidence="6">
    <location>
        <begin position="1"/>
        <end position="18"/>
    </location>
</feature>
<evidence type="ECO:0000256" key="3">
    <source>
        <dbReference type="ARBA" id="ARBA00022763"/>
    </source>
</evidence>
<dbReference type="InterPro" id="IPR003021">
    <property type="entry name" value="Rad1_Rec1_Rad17"/>
</dbReference>
<keyword evidence="4" id="KW-0234">DNA repair</keyword>
<proteinExistence type="inferred from homology"/>
<dbReference type="GO" id="GO:0030896">
    <property type="term" value="C:checkpoint clamp complex"/>
    <property type="evidence" value="ECO:0007669"/>
    <property type="project" value="TreeGrafter"/>
</dbReference>
<dbReference type="AlphaFoldDB" id="G0TR25"/>
<evidence type="ECO:0000256" key="2">
    <source>
        <dbReference type="ARBA" id="ARBA00010991"/>
    </source>
</evidence>
<gene>
    <name evidence="7" type="ORF">TVY486_0100370</name>
</gene>
<keyword evidence="6" id="KW-0732">Signal</keyword>
<dbReference type="PANTHER" id="PTHR10870:SF0">
    <property type="entry name" value="CELL CYCLE CHECKPOINT PROTEIN RAD1"/>
    <property type="match status" value="1"/>
</dbReference>